<dbReference type="EMBL" id="JAGFNK010000118">
    <property type="protein sequence ID" value="KAI9507632.1"/>
    <property type="molecule type" value="Genomic_DNA"/>
</dbReference>
<dbReference type="Proteomes" id="UP001207468">
    <property type="component" value="Unassembled WGS sequence"/>
</dbReference>
<reference evidence="1" key="1">
    <citation type="submission" date="2021-03" db="EMBL/GenBank/DDBJ databases">
        <title>Evolutionary priming and transition to the ectomycorrhizal habit in an iconic lineage of mushroom-forming fungi: is preadaptation a requirement?</title>
        <authorList>
            <consortium name="DOE Joint Genome Institute"/>
            <person name="Looney B.P."/>
            <person name="Miyauchi S."/>
            <person name="Morin E."/>
            <person name="Drula E."/>
            <person name="Courty P.E."/>
            <person name="Chicoki N."/>
            <person name="Fauchery L."/>
            <person name="Kohler A."/>
            <person name="Kuo A."/>
            <person name="LaButti K."/>
            <person name="Pangilinan J."/>
            <person name="Lipzen A."/>
            <person name="Riley R."/>
            <person name="Andreopoulos W."/>
            <person name="He G."/>
            <person name="Johnson J."/>
            <person name="Barry K.W."/>
            <person name="Grigoriev I.V."/>
            <person name="Nagy L."/>
            <person name="Hibbett D."/>
            <person name="Henrissat B."/>
            <person name="Matheny P.B."/>
            <person name="Labbe J."/>
            <person name="Martin A.F."/>
        </authorList>
    </citation>
    <scope>NUCLEOTIDE SEQUENCE</scope>
    <source>
        <strain evidence="1">BPL698</strain>
    </source>
</reference>
<evidence type="ECO:0000313" key="1">
    <source>
        <dbReference type="EMBL" id="KAI9507632.1"/>
    </source>
</evidence>
<keyword evidence="2" id="KW-1185">Reference proteome</keyword>
<proteinExistence type="predicted"/>
<name>A0ACC0U9V1_9AGAM</name>
<organism evidence="1 2">
    <name type="scientific">Russula earlei</name>
    <dbReference type="NCBI Taxonomy" id="71964"/>
    <lineage>
        <taxon>Eukaryota</taxon>
        <taxon>Fungi</taxon>
        <taxon>Dikarya</taxon>
        <taxon>Basidiomycota</taxon>
        <taxon>Agaricomycotina</taxon>
        <taxon>Agaricomycetes</taxon>
        <taxon>Russulales</taxon>
        <taxon>Russulaceae</taxon>
        <taxon>Russula</taxon>
    </lineage>
</organism>
<gene>
    <name evidence="1" type="ORF">F5148DRAFT_1149632</name>
</gene>
<comment type="caution">
    <text evidence="1">The sequence shown here is derived from an EMBL/GenBank/DDBJ whole genome shotgun (WGS) entry which is preliminary data.</text>
</comment>
<evidence type="ECO:0000313" key="2">
    <source>
        <dbReference type="Proteomes" id="UP001207468"/>
    </source>
</evidence>
<accession>A0ACC0U9V1</accession>
<sequence length="952" mass="104351">MDDIVCSKMLPALSPAVLGENDSEDFSASGARSGVHGQSVSGHAHPSDELVSKSKGAPAADWDKYLAEACYIFLTRAELAGRPTLLAETNMSWFWTVDAVQIPGRGSGARLLLFQVRLNVGKRIEVRFSFGIIGWPCMLAVKHVEGGIPANGWFRSLSNQPSQTVSSLGDSSAPLFSMYSNIVKEEDNGMAERWQKDAQTILIFDLRPNVQDTSAFYLQNIYQLLAASNTPDAEIPFPFANPQAFSPPTYAIWVNSLWFLSMALSLSSALLATLLHQWAGRYIRVTRPSRSSPHKRAPFFANGVHTLHTTFSAIVVWVAFSASTYGCITLMPIFRHDSPYYAPLSATAWFIYTGILYAIFKILCFIPDSRDTVTPGRFRDTKNRYRRWFLGGVEKAAEDTAFNRSSEVDGRVIQWTIASIDDDDAMERFFAAIPGFCRSREVRARPPSLIQIKMRQTMDEFLDYTLTSESISETIKISRLAICLNAANEALGSFVISRILGNLFDGRWRGVHKSVEMGHSLLHWCNSADEWIALTSRSLVASIIATQERDNRWVALARAHFRLPDRVLRDNIPHGDSVLLLILLHVARNLLDSVLPPWDSSILRLLSQFDIHNTLPELQSNFCMLWNEIVREARNSQQNSIPVFILREIRHLYTALHEASNSPSSPHSPPSPTAYGEDNAWYSSSYPSCNVTGHLLDPTPHVHRQTPHTSAASFPFAPQSDIALVRLSPPSRRSAPPSPVLNRGITNPLAGGPSSGDVFESRRSAVPLDTSPRAASLESQASPAASLDIRTANSSPFNTDISATRFVANPTPRSTSRDGVPSPKSKETTIDLPIVSGSTPPPIPISALSSSSGAIPVRRPSTVASTPPQSDAVPHARGSSPTPSLSPPTADLHLTSQIATVLDTHVTTSTETSSVQHDTRDPSSLVPMEVSRHPHPSASADDLTSRTPRSSA</sequence>
<protein>
    <submittedName>
        <fullName evidence="1">Uncharacterized protein</fullName>
    </submittedName>
</protein>